<feature type="compositionally biased region" description="Acidic residues" evidence="4">
    <location>
        <begin position="18"/>
        <end position="27"/>
    </location>
</feature>
<evidence type="ECO:0000259" key="6">
    <source>
        <dbReference type="PROSITE" id="PS50090"/>
    </source>
</evidence>
<dbReference type="GO" id="GO:0046982">
    <property type="term" value="F:protein heterodimerization activity"/>
    <property type="evidence" value="ECO:0007669"/>
    <property type="project" value="InterPro"/>
</dbReference>
<dbReference type="InterPro" id="IPR018465">
    <property type="entry name" value="Scm3/HJURP"/>
</dbReference>
<feature type="compositionally biased region" description="Polar residues" evidence="4">
    <location>
        <begin position="290"/>
        <end position="301"/>
    </location>
</feature>
<feature type="compositionally biased region" description="Basic and acidic residues" evidence="4">
    <location>
        <begin position="125"/>
        <end position="142"/>
    </location>
</feature>
<feature type="region of interest" description="Disordered" evidence="4">
    <location>
        <begin position="404"/>
        <end position="442"/>
    </location>
</feature>
<dbReference type="Gene3D" id="1.10.10.10">
    <property type="entry name" value="Winged helix-like DNA-binding domain superfamily/Winged helix DNA-binding domain"/>
    <property type="match status" value="1"/>
</dbReference>
<evidence type="ECO:0000256" key="1">
    <source>
        <dbReference type="ARBA" id="ARBA00023125"/>
    </source>
</evidence>
<evidence type="ECO:0000313" key="8">
    <source>
        <dbReference type="EMBL" id="UJO14862.1"/>
    </source>
</evidence>
<dbReference type="Gene3D" id="3.30.50.10">
    <property type="entry name" value="Erythroid Transcription Factor GATA-1, subunit A"/>
    <property type="match status" value="1"/>
</dbReference>
<dbReference type="InterPro" id="IPR001766">
    <property type="entry name" value="Fork_head_dom"/>
</dbReference>
<feature type="compositionally biased region" description="Basic and acidic residues" evidence="4">
    <location>
        <begin position="427"/>
        <end position="442"/>
    </location>
</feature>
<dbReference type="RefSeq" id="XP_047759228.1">
    <property type="nucleotide sequence ID" value="XM_047907670.1"/>
</dbReference>
<dbReference type="SUPFAM" id="SSF57716">
    <property type="entry name" value="Glucocorticoid receptor-like (DNA-binding domain)"/>
    <property type="match status" value="1"/>
</dbReference>
<evidence type="ECO:0000259" key="5">
    <source>
        <dbReference type="PROSITE" id="PS50039"/>
    </source>
</evidence>
<feature type="compositionally biased region" description="Basic and acidic residues" evidence="4">
    <location>
        <begin position="926"/>
        <end position="936"/>
    </location>
</feature>
<feature type="region of interest" description="Disordered" evidence="4">
    <location>
        <begin position="257"/>
        <end position="312"/>
    </location>
</feature>
<feature type="DNA-binding region" description="Fork-head" evidence="2">
    <location>
        <begin position="962"/>
        <end position="1025"/>
    </location>
</feature>
<dbReference type="InterPro" id="IPR009072">
    <property type="entry name" value="Histone-fold"/>
</dbReference>
<dbReference type="InterPro" id="IPR009057">
    <property type="entry name" value="Homeodomain-like_sf"/>
</dbReference>
<keyword evidence="9" id="KW-1185">Reference proteome</keyword>
<dbReference type="GO" id="GO:0008270">
    <property type="term" value="F:zinc ion binding"/>
    <property type="evidence" value="ECO:0007669"/>
    <property type="project" value="UniProtKB-KW"/>
</dbReference>
<evidence type="ECO:0000256" key="2">
    <source>
        <dbReference type="PROSITE-ProRule" id="PRU00089"/>
    </source>
</evidence>
<feature type="compositionally biased region" description="Polar residues" evidence="4">
    <location>
        <begin position="720"/>
        <end position="729"/>
    </location>
</feature>
<feature type="compositionally biased region" description="Acidic residues" evidence="4">
    <location>
        <begin position="103"/>
        <end position="124"/>
    </location>
</feature>
<dbReference type="SUPFAM" id="SSF46785">
    <property type="entry name" value="Winged helix' DNA-binding domain"/>
    <property type="match status" value="1"/>
</dbReference>
<feature type="domain" description="GATA-type" evidence="7">
    <location>
        <begin position="363"/>
        <end position="416"/>
    </location>
</feature>
<dbReference type="InterPro" id="IPR001005">
    <property type="entry name" value="SANT/Myb"/>
</dbReference>
<feature type="region of interest" description="Disordered" evidence="4">
    <location>
        <begin position="717"/>
        <end position="841"/>
    </location>
</feature>
<dbReference type="PROSITE" id="PS50114">
    <property type="entry name" value="GATA_ZN_FINGER_2"/>
    <property type="match status" value="1"/>
</dbReference>
<evidence type="ECO:0008006" key="10">
    <source>
        <dbReference type="Google" id="ProtNLM"/>
    </source>
</evidence>
<feature type="compositionally biased region" description="Low complexity" evidence="4">
    <location>
        <begin position="7"/>
        <end position="17"/>
    </location>
</feature>
<dbReference type="InterPro" id="IPR000679">
    <property type="entry name" value="Znf_GATA"/>
</dbReference>
<accession>A0A9Q8LCG7</accession>
<evidence type="ECO:0000259" key="7">
    <source>
        <dbReference type="PROSITE" id="PS50114"/>
    </source>
</evidence>
<dbReference type="GO" id="GO:0003700">
    <property type="term" value="F:DNA-binding transcription factor activity"/>
    <property type="evidence" value="ECO:0007669"/>
    <property type="project" value="InterPro"/>
</dbReference>
<dbReference type="GO" id="GO:0005634">
    <property type="term" value="C:nucleus"/>
    <property type="evidence" value="ECO:0007669"/>
    <property type="project" value="UniProtKB-SubCell"/>
</dbReference>
<dbReference type="SMART" id="SM00401">
    <property type="entry name" value="ZnF_GATA"/>
    <property type="match status" value="1"/>
</dbReference>
<dbReference type="EMBL" id="CP090165">
    <property type="protein sequence ID" value="UJO14862.1"/>
    <property type="molecule type" value="Genomic_DNA"/>
</dbReference>
<organism evidence="8 9">
    <name type="scientific">Passalora fulva</name>
    <name type="common">Tomato leaf mold</name>
    <name type="synonym">Cladosporium fulvum</name>
    <dbReference type="NCBI Taxonomy" id="5499"/>
    <lineage>
        <taxon>Eukaryota</taxon>
        <taxon>Fungi</taxon>
        <taxon>Dikarya</taxon>
        <taxon>Ascomycota</taxon>
        <taxon>Pezizomycotina</taxon>
        <taxon>Dothideomycetes</taxon>
        <taxon>Dothideomycetidae</taxon>
        <taxon>Mycosphaerellales</taxon>
        <taxon>Mycosphaerellaceae</taxon>
        <taxon>Fulvia</taxon>
    </lineage>
</organism>
<feature type="region of interest" description="Disordered" evidence="4">
    <location>
        <begin position="864"/>
        <end position="962"/>
    </location>
</feature>
<evidence type="ECO:0000256" key="3">
    <source>
        <dbReference type="PROSITE-ProRule" id="PRU00094"/>
    </source>
</evidence>
<evidence type="ECO:0000313" key="9">
    <source>
        <dbReference type="Proteomes" id="UP000756132"/>
    </source>
</evidence>
<dbReference type="InterPro" id="IPR036388">
    <property type="entry name" value="WH-like_DNA-bd_sf"/>
</dbReference>
<protein>
    <recommendedName>
        <fullName evidence="10">GATA-type domain-containing protein</fullName>
    </recommendedName>
</protein>
<dbReference type="GO" id="GO:0043565">
    <property type="term" value="F:sequence-specific DNA binding"/>
    <property type="evidence" value="ECO:0007669"/>
    <property type="project" value="InterPro"/>
</dbReference>
<feature type="region of interest" description="Disordered" evidence="4">
    <location>
        <begin position="85"/>
        <end position="203"/>
    </location>
</feature>
<feature type="domain" description="Fork-head" evidence="5">
    <location>
        <begin position="962"/>
        <end position="1025"/>
    </location>
</feature>
<feature type="compositionally biased region" description="Polar residues" evidence="4">
    <location>
        <begin position="816"/>
        <end position="827"/>
    </location>
</feature>
<reference evidence="8" key="1">
    <citation type="submission" date="2021-12" db="EMBL/GenBank/DDBJ databases">
        <authorList>
            <person name="Zaccaron A."/>
            <person name="Stergiopoulos I."/>
        </authorList>
    </citation>
    <scope>NUCLEOTIDE SEQUENCE</scope>
    <source>
        <strain evidence="8">Race5_Kim</strain>
    </source>
</reference>
<sequence length="1146" mass="125418">MKLRHGAANLMANMNADDAQDESDDVEYDPRQLDIDRNRNDQRLKSRFEHIFSKYERDFEGVADEIDISTGKIVVNNGHIQHMEHEADPGKSASSLFAQAFQDELEHEEEEEDDEEDEEEDDDVEKGADDDTHGAGDLDEALHSSGIEDIPTVTSRPPNMAARLGISEKPIPKLARLIANEDTPQRTGTQAEGEQAPEAPSSAITVSGLATPLLGRFPGFYQSVRDAQPDTGRRSVAPEAVKALGVSIATQLAQYMPGSARRKKKAKEPRLSLPAGVTDPTWAYPELPASVTQKRQRSSSPIGEKAGSSPVPITVGQESLWTAEGVVRPRKRRRTQAEMADGTPTSAIPLVMRPSSSGKGKQTPDLRRCWNCSLTRTPSWQQGPHGQDLCVSCGRYFERYRRMKPFDSTTPEPEERAPKQVEASTTDIHHEETGPTPGDRETDEALHVVHAPVGGVETRSSPPVVRYENENQTPLQQQAQAPETFADNGAAATCPREDEPERVAAIAKATTPDINAATHKPIAFVMLPKQPTKVTFEGASLSPEETSTGIMEAEVNAEMHTQQDDRMDDYVIGFETTPAGQLERQLNPLLHHNPVSIQDEATPTVGTITPAAMTPVLEPGSPTTPSSSDHGVVEQHDDATTHNVRKNAPWKHSAWNNSHDELLLELREERDLEWEDISGFLPGHSPEAVERRYELLIDAAAHTMRVCSQTLAPEAAPLPQSISSATNESPAERVTRRSPSKQQPLQAAKMSDVSSPNGQPAGVATTRPEDHLDVVSVPAVTSPTAASIQPVSSPAEDYSPLPDYRDESEDPVGVTSHGTPPSNTTVDRTAPEATPSTGGRHADFALIDDVFDNLELTDPSQQLFREMGSSPSPAAGFGHSDRAVGTPTPADGDSKDLELAAPEIQAAASNTPRQPATRSPYRTRKRPSDQSARDSVVEAEDLSLCPHVSDPSSSDPSNGDQRPRLSYAQLVEAAFLAHDRRPLQPVDVFTWVESKYPWFRKLKDSPLRAGIRATLSAMPQFVRIELPDGTKAWRFLKALGPINAKIRARRKSRRITIGTDFADNDPMDVSQLIEEEDELATPKTTSMRKSLLRKFVSPRMSTPVPIFVQSTKKMDKRRSSGRVFLDLDTGTPMREVDPDEDELAAV</sequence>
<dbReference type="PROSITE" id="PS50039">
    <property type="entry name" value="FORK_HEAD_3"/>
    <property type="match status" value="1"/>
</dbReference>
<feature type="compositionally biased region" description="Basic and acidic residues" evidence="4">
    <location>
        <begin position="28"/>
        <end position="42"/>
    </location>
</feature>
<evidence type="ECO:0000256" key="4">
    <source>
        <dbReference type="SAM" id="MobiDB-lite"/>
    </source>
</evidence>
<proteinExistence type="predicted"/>
<dbReference type="KEGG" id="ffu:CLAFUR5_08522"/>
<dbReference type="InterPro" id="IPR036390">
    <property type="entry name" value="WH_DNA-bd_sf"/>
</dbReference>
<dbReference type="GeneID" id="71988400"/>
<feature type="region of interest" description="Disordered" evidence="4">
    <location>
        <begin position="1"/>
        <end position="42"/>
    </location>
</feature>
<keyword evidence="1 2" id="KW-0238">DNA-binding</keyword>
<dbReference type="PANTHER" id="PTHR15992">
    <property type="entry name" value="HOLLIDAY JUNCTION RECOGNITION PROTEIN"/>
    <property type="match status" value="1"/>
</dbReference>
<feature type="compositionally biased region" description="Polar residues" evidence="4">
    <location>
        <begin position="779"/>
        <end position="792"/>
    </location>
</feature>
<comment type="subcellular location">
    <subcellularLocation>
        <location evidence="2">Nucleus</location>
    </subcellularLocation>
</comment>
<dbReference type="InterPro" id="IPR013088">
    <property type="entry name" value="Znf_NHR/GATA"/>
</dbReference>
<feature type="compositionally biased region" description="Basic and acidic residues" evidence="4">
    <location>
        <begin position="631"/>
        <end position="640"/>
    </location>
</feature>
<dbReference type="GO" id="GO:0042393">
    <property type="term" value="F:histone binding"/>
    <property type="evidence" value="ECO:0007669"/>
    <property type="project" value="InterPro"/>
</dbReference>
<dbReference type="SUPFAM" id="SSF46689">
    <property type="entry name" value="Homeodomain-like"/>
    <property type="match status" value="1"/>
</dbReference>
<dbReference type="OrthoDB" id="2420608at2759"/>
<dbReference type="Pfam" id="PF10384">
    <property type="entry name" value="Scm3"/>
    <property type="match status" value="1"/>
</dbReference>
<keyword evidence="3" id="KW-0862">Zinc</keyword>
<dbReference type="Gene3D" id="1.10.20.10">
    <property type="entry name" value="Histone, subunit A"/>
    <property type="match status" value="1"/>
</dbReference>
<keyword evidence="2" id="KW-0539">Nucleus</keyword>
<dbReference type="PROSITE" id="PS50090">
    <property type="entry name" value="MYB_LIKE"/>
    <property type="match status" value="1"/>
</dbReference>
<dbReference type="Proteomes" id="UP000756132">
    <property type="component" value="Chromosome 3"/>
</dbReference>
<name>A0A9Q8LCG7_PASFU</name>
<keyword evidence="3" id="KW-0863">Zinc-finger</keyword>
<dbReference type="Pfam" id="PF00250">
    <property type="entry name" value="Forkhead"/>
    <property type="match status" value="1"/>
</dbReference>
<feature type="domain" description="Myb-like" evidence="6">
    <location>
        <begin position="647"/>
        <end position="697"/>
    </location>
</feature>
<dbReference type="Pfam" id="PF00320">
    <property type="entry name" value="GATA"/>
    <property type="match status" value="1"/>
</dbReference>
<feature type="region of interest" description="Disordered" evidence="4">
    <location>
        <begin position="620"/>
        <end position="641"/>
    </location>
</feature>
<dbReference type="AlphaFoldDB" id="A0A9Q8LCG7"/>
<dbReference type="PANTHER" id="PTHR15992:SF5">
    <property type="entry name" value="HOLLIDAY JUNCTION RECOGNITION PROTEIN"/>
    <property type="match status" value="1"/>
</dbReference>
<feature type="compositionally biased region" description="Polar residues" evidence="4">
    <location>
        <begin position="907"/>
        <end position="917"/>
    </location>
</feature>
<gene>
    <name evidence="8" type="ORF">CLAFUR5_08522</name>
</gene>
<reference evidence="8" key="2">
    <citation type="journal article" date="2022" name="Microb. Genom.">
        <title>A chromosome-scale genome assembly of the tomato pathogen Cladosporium fulvum reveals a compartmentalized genome architecture and the presence of a dispensable chromosome.</title>
        <authorList>
            <person name="Zaccaron A.Z."/>
            <person name="Chen L.H."/>
            <person name="Samaras A."/>
            <person name="Stergiopoulos I."/>
        </authorList>
    </citation>
    <scope>NUCLEOTIDE SEQUENCE</scope>
    <source>
        <strain evidence="8">Race5_Kim</strain>
    </source>
</reference>
<keyword evidence="3" id="KW-0479">Metal-binding</keyword>